<proteinExistence type="predicted"/>
<evidence type="ECO:0000259" key="2">
    <source>
        <dbReference type="Pfam" id="PF00849"/>
    </source>
</evidence>
<dbReference type="InterPro" id="IPR050188">
    <property type="entry name" value="RluA_PseudoU_synthase"/>
</dbReference>
<dbReference type="GO" id="GO:0009982">
    <property type="term" value="F:pseudouridine synthase activity"/>
    <property type="evidence" value="ECO:0007669"/>
    <property type="project" value="InterPro"/>
</dbReference>
<comment type="catalytic activity">
    <reaction evidence="1">
        <text>a uridine in RNA = a pseudouridine in RNA</text>
        <dbReference type="Rhea" id="RHEA:48348"/>
        <dbReference type="Rhea" id="RHEA-COMP:12068"/>
        <dbReference type="Rhea" id="RHEA-COMP:12069"/>
        <dbReference type="ChEBI" id="CHEBI:65314"/>
        <dbReference type="ChEBI" id="CHEBI:65315"/>
    </reaction>
</comment>
<organism evidence="3 4">
    <name type="scientific">Trapa natans</name>
    <name type="common">Water chestnut</name>
    <dbReference type="NCBI Taxonomy" id="22666"/>
    <lineage>
        <taxon>Eukaryota</taxon>
        <taxon>Viridiplantae</taxon>
        <taxon>Streptophyta</taxon>
        <taxon>Embryophyta</taxon>
        <taxon>Tracheophyta</taxon>
        <taxon>Spermatophyta</taxon>
        <taxon>Magnoliopsida</taxon>
        <taxon>eudicotyledons</taxon>
        <taxon>Gunneridae</taxon>
        <taxon>Pentapetalae</taxon>
        <taxon>rosids</taxon>
        <taxon>malvids</taxon>
        <taxon>Myrtales</taxon>
        <taxon>Lythraceae</taxon>
        <taxon>Trapa</taxon>
    </lineage>
</organism>
<dbReference type="GO" id="GO:0003723">
    <property type="term" value="F:RNA binding"/>
    <property type="evidence" value="ECO:0007669"/>
    <property type="project" value="InterPro"/>
</dbReference>
<dbReference type="PANTHER" id="PTHR21600">
    <property type="entry name" value="MITOCHONDRIAL RNA PSEUDOURIDINE SYNTHASE"/>
    <property type="match status" value="1"/>
</dbReference>
<name>A0AAN7QZU3_TRANT</name>
<dbReference type="GO" id="GO:0000455">
    <property type="term" value="P:enzyme-directed rRNA pseudouridine synthesis"/>
    <property type="evidence" value="ECO:0007669"/>
    <property type="project" value="TreeGrafter"/>
</dbReference>
<dbReference type="Gene3D" id="3.30.2350.10">
    <property type="entry name" value="Pseudouridine synthase"/>
    <property type="match status" value="1"/>
</dbReference>
<evidence type="ECO:0000313" key="3">
    <source>
        <dbReference type="EMBL" id="KAK4782270.1"/>
    </source>
</evidence>
<dbReference type="Pfam" id="PF00849">
    <property type="entry name" value="PseudoU_synth_2"/>
    <property type="match status" value="1"/>
</dbReference>
<dbReference type="SUPFAM" id="SSF55120">
    <property type="entry name" value="Pseudouridine synthase"/>
    <property type="match status" value="1"/>
</dbReference>
<protein>
    <recommendedName>
        <fullName evidence="2">Pseudouridine synthase RsuA/RluA-like domain-containing protein</fullName>
    </recommendedName>
</protein>
<evidence type="ECO:0000256" key="1">
    <source>
        <dbReference type="ARBA" id="ARBA00000073"/>
    </source>
</evidence>
<dbReference type="EMBL" id="JAXQNO010000016">
    <property type="protein sequence ID" value="KAK4782270.1"/>
    <property type="molecule type" value="Genomic_DNA"/>
</dbReference>
<dbReference type="InterPro" id="IPR006145">
    <property type="entry name" value="PsdUridine_synth_RsuA/RluA"/>
</dbReference>
<comment type="caution">
    <text evidence="3">The sequence shown here is derived from an EMBL/GenBank/DDBJ whole genome shotgun (WGS) entry which is preliminary data.</text>
</comment>
<dbReference type="AlphaFoldDB" id="A0AAN7QZU3"/>
<gene>
    <name evidence="3" type="ORF">SAY86_016372</name>
</gene>
<dbReference type="InterPro" id="IPR006224">
    <property type="entry name" value="PsdUridine_synth_RluA-like_CS"/>
</dbReference>
<reference evidence="3 4" key="1">
    <citation type="journal article" date="2023" name="Hortic Res">
        <title>Pangenome of water caltrop reveals structural variations and asymmetric subgenome divergence after allopolyploidization.</title>
        <authorList>
            <person name="Zhang X."/>
            <person name="Chen Y."/>
            <person name="Wang L."/>
            <person name="Yuan Y."/>
            <person name="Fang M."/>
            <person name="Shi L."/>
            <person name="Lu R."/>
            <person name="Comes H.P."/>
            <person name="Ma Y."/>
            <person name="Chen Y."/>
            <person name="Huang G."/>
            <person name="Zhou Y."/>
            <person name="Zheng Z."/>
            <person name="Qiu Y."/>
        </authorList>
    </citation>
    <scope>NUCLEOTIDE SEQUENCE [LARGE SCALE GENOMIC DNA]</scope>
    <source>
        <strain evidence="3">F231</strain>
    </source>
</reference>
<dbReference type="Proteomes" id="UP001346149">
    <property type="component" value="Unassembled WGS sequence"/>
</dbReference>
<dbReference type="PROSITE" id="PS01129">
    <property type="entry name" value="PSI_RLU"/>
    <property type="match status" value="1"/>
</dbReference>
<dbReference type="PANTHER" id="PTHR21600:SF47">
    <property type="entry name" value="RNA PSEUDOURIDINE SYNTHASE 1"/>
    <property type="match status" value="1"/>
</dbReference>
<accession>A0AAN7QZU3</accession>
<dbReference type="CDD" id="cd02869">
    <property type="entry name" value="PseudoU_synth_RluA_like"/>
    <property type="match status" value="1"/>
</dbReference>
<dbReference type="InterPro" id="IPR020103">
    <property type="entry name" value="PsdUridine_synth_cat_dom_sf"/>
</dbReference>
<sequence length="372" mass="40646">MPISFSKVTVDLPAVQHNMNNNKRTLAAAVPPLSHSTAAMSLPGGFDHFQPRARASAANPEASHSYPVPLSPPLPAVSKSIELERAMSASSRSSLFVLESDRIVYEDEWLMVVNKPPGVYCESVLESVSRVFGVSDVSADSGSKSTRPELHLANRLDRDTSGVMVITKSHKVAAKLVKAFTQHKVKKTYVALCIGVVPEWDKITIKSGHGRSKFGAWRVYAASDVGRTLPGGSFVRDMETSFKILSLNGQRRLSTLPEQVNAEDSMIVVEEKALVNDNEGAKVKCEVLVRACPKSGRTHQIRLHCQYLGIPIRGDVKYEGVYEGEGEGEGEGKVYDYHALHAECLSLDHPVTGERVTFQAPLPSWASKDLQL</sequence>
<keyword evidence="4" id="KW-1185">Reference proteome</keyword>
<evidence type="ECO:0000313" key="4">
    <source>
        <dbReference type="Proteomes" id="UP001346149"/>
    </source>
</evidence>
<feature type="domain" description="Pseudouridine synthase RsuA/RluA-like" evidence="2">
    <location>
        <begin position="110"/>
        <end position="306"/>
    </location>
</feature>